<organism evidence="2 3">
    <name type="scientific">Handelsmanbacteria sp. (strain RIFCSPLOWO2_12_FULL_64_10)</name>
    <dbReference type="NCBI Taxonomy" id="1817868"/>
    <lineage>
        <taxon>Bacteria</taxon>
        <taxon>Candidatus Handelsmaniibacteriota</taxon>
    </lineage>
</organism>
<dbReference type="InterPro" id="IPR005079">
    <property type="entry name" value="Peptidase_C45_hydrolase"/>
</dbReference>
<proteinExistence type="predicted"/>
<dbReference type="InterPro" id="IPR047794">
    <property type="entry name" value="C45_proenzyme-like"/>
</dbReference>
<dbReference type="InterPro" id="IPR047801">
    <property type="entry name" value="Peptidase_C45"/>
</dbReference>
<evidence type="ECO:0000313" key="2">
    <source>
        <dbReference type="EMBL" id="OGG51655.1"/>
    </source>
</evidence>
<comment type="caution">
    <text evidence="2">The sequence shown here is derived from an EMBL/GenBank/DDBJ whole genome shotgun (WGS) entry which is preliminary data.</text>
</comment>
<dbReference type="AlphaFoldDB" id="A0A1F6CR94"/>
<feature type="domain" description="Peptidase C45 hydrolase" evidence="1">
    <location>
        <begin position="95"/>
        <end position="316"/>
    </location>
</feature>
<reference evidence="2 3" key="1">
    <citation type="journal article" date="2016" name="Nat. Commun.">
        <title>Thousands of microbial genomes shed light on interconnected biogeochemical processes in an aquifer system.</title>
        <authorList>
            <person name="Anantharaman K."/>
            <person name="Brown C.T."/>
            <person name="Hug L.A."/>
            <person name="Sharon I."/>
            <person name="Castelle C.J."/>
            <person name="Probst A.J."/>
            <person name="Thomas B.C."/>
            <person name="Singh A."/>
            <person name="Wilkins M.J."/>
            <person name="Karaoz U."/>
            <person name="Brodie E.L."/>
            <person name="Williams K.H."/>
            <person name="Hubbard S.S."/>
            <person name="Banfield J.F."/>
        </authorList>
    </citation>
    <scope>NUCLEOTIDE SEQUENCE [LARGE SCALE GENOMIC DNA]</scope>
    <source>
        <strain evidence="3">RIFCSPLOWO2_12_FULL_64_10</strain>
    </source>
</reference>
<sequence length="342" mass="37199">MLRTQVYSGTAYEIGAARGRMLKGLPVPKVTAAEVAFARLCAGVTKEVFPPALDTFRGMADASGLGGDDFLAYYFARREGVLRGCTMFAVVPPVTRDGGVIVGRNYDWVYSDLKWCEARGIRQAGAFLTLGYTHHWAGLPDALNEEGLFVAIASLPKRPPERPGLQWNLIVDAMMATCRAVREAEALLTSVSHLRAMSYLVADASGDAAVVEAGPGGTSVRRVSDGFVLATNHEVGGAEPSDRGARSRRRYVRAEEALRAHRGRVDEGVVKALLSDHEGQVCSGLHAHQTEAFHRGEGWGTIWSSICRPDLRTLLIAPGHPCEVAYERVDFRILDFGFRISE</sequence>
<protein>
    <recommendedName>
        <fullName evidence="1">Peptidase C45 hydrolase domain-containing protein</fullName>
    </recommendedName>
</protein>
<evidence type="ECO:0000313" key="3">
    <source>
        <dbReference type="Proteomes" id="UP000178606"/>
    </source>
</evidence>
<dbReference type="EMBL" id="MFKF01000174">
    <property type="protein sequence ID" value="OGG51655.1"/>
    <property type="molecule type" value="Genomic_DNA"/>
</dbReference>
<dbReference type="PANTHER" id="PTHR34180">
    <property type="entry name" value="PEPTIDASE C45"/>
    <property type="match status" value="1"/>
</dbReference>
<gene>
    <name evidence="2" type="ORF">A3F84_29365</name>
</gene>
<dbReference type="Gene3D" id="3.60.60.10">
    <property type="entry name" value="Penicillin V Acylase, Chain A"/>
    <property type="match status" value="1"/>
</dbReference>
<dbReference type="Proteomes" id="UP000178606">
    <property type="component" value="Unassembled WGS sequence"/>
</dbReference>
<dbReference type="Pfam" id="PF03417">
    <property type="entry name" value="AAT"/>
    <property type="match status" value="1"/>
</dbReference>
<name>A0A1F6CR94_HANXR</name>
<evidence type="ECO:0000259" key="1">
    <source>
        <dbReference type="Pfam" id="PF03417"/>
    </source>
</evidence>
<dbReference type="InterPro" id="IPR029055">
    <property type="entry name" value="Ntn_hydrolases_N"/>
</dbReference>
<accession>A0A1F6CR94</accession>
<dbReference type="SUPFAM" id="SSF56235">
    <property type="entry name" value="N-terminal nucleophile aminohydrolases (Ntn hydrolases)"/>
    <property type="match status" value="1"/>
</dbReference>
<dbReference type="PANTHER" id="PTHR34180:SF1">
    <property type="entry name" value="BETA-ALANYL-DOPAMINE_CARCININE HYDROLASE"/>
    <property type="match status" value="1"/>
</dbReference>
<dbReference type="NCBIfam" id="NF040521">
    <property type="entry name" value="C45_proenzyme"/>
    <property type="match status" value="1"/>
</dbReference>